<proteinExistence type="predicted"/>
<evidence type="ECO:0000313" key="3">
    <source>
        <dbReference type="Proteomes" id="UP001295684"/>
    </source>
</evidence>
<feature type="compositionally biased region" description="Basic and acidic residues" evidence="1">
    <location>
        <begin position="225"/>
        <end position="239"/>
    </location>
</feature>
<feature type="compositionally biased region" description="Basic residues" evidence="1">
    <location>
        <begin position="193"/>
        <end position="210"/>
    </location>
</feature>
<evidence type="ECO:0000256" key="1">
    <source>
        <dbReference type="SAM" id="MobiDB-lite"/>
    </source>
</evidence>
<feature type="region of interest" description="Disordered" evidence="1">
    <location>
        <begin position="225"/>
        <end position="279"/>
    </location>
</feature>
<evidence type="ECO:0000313" key="2">
    <source>
        <dbReference type="EMBL" id="CAI2359558.1"/>
    </source>
</evidence>
<name>A0AAD1U5C3_EUPCR</name>
<protein>
    <submittedName>
        <fullName evidence="2">Uncharacterized protein</fullName>
    </submittedName>
</protein>
<sequence length="574" mass="67143">MNFGRRRKDALRIKIEPEVIREKSHVMNLRQISKQKRELQNLPSNSTINIEDNKPAFDFLKIKGAPKFYDDPDSKTAGLRKITKPVFNQLKQSIYDVKSGNPMFGFAPIAFDKEKKDKSGWHLLYNDIRKNTKGYSDKLQLARAITMIHDESQKYQEVLRDLAIGKKITMKRDEKVDFHDSILSQKGSNDSHKHPRRRNKNRKNHYRKQHRLEKVIHLMPHAHRDETFKNFDNTGKDPDNISTKSSRLKKNSKKKQDQFLDIQTKEKKYPGASPASRNNKVPEFFHIDDQIKPCNSLTSVTNTIPECTQSEEGKISANVKLSLIVTNPEPKSILKLSKRKNSIEKRMKIFKSKKTQKARKNLNKFKIKLIPSPISPKVAPQKGFKRPSNKDIEVAFPKKSPRTERRKSSFMINKRVTQRLYPLSQGVVRKRFSKYLARFERINNSVEQFRKTFVKKEIDQIDQFEGVKNITFDGFKTQRENVMVHNQKFEIHTEGNITRRVEKDSLTQKNFQLERKILSGRNSRNRYAKKKWLDLNPVNPASSRPSTCGSMEDLVNVYCKVSEGLLIRRHYRVK</sequence>
<reference evidence="2" key="1">
    <citation type="submission" date="2023-07" db="EMBL/GenBank/DDBJ databases">
        <authorList>
            <consortium name="AG Swart"/>
            <person name="Singh M."/>
            <person name="Singh A."/>
            <person name="Seah K."/>
            <person name="Emmerich C."/>
        </authorList>
    </citation>
    <scope>NUCLEOTIDE SEQUENCE</scope>
    <source>
        <strain evidence="2">DP1</strain>
    </source>
</reference>
<keyword evidence="3" id="KW-1185">Reference proteome</keyword>
<gene>
    <name evidence="2" type="ORF">ECRASSUSDP1_LOCUS850</name>
</gene>
<comment type="caution">
    <text evidence="2">The sequence shown here is derived from an EMBL/GenBank/DDBJ whole genome shotgun (WGS) entry which is preliminary data.</text>
</comment>
<accession>A0AAD1U5C3</accession>
<dbReference type="AlphaFoldDB" id="A0AAD1U5C3"/>
<feature type="region of interest" description="Disordered" evidence="1">
    <location>
        <begin position="179"/>
        <end position="210"/>
    </location>
</feature>
<dbReference type="EMBL" id="CAMPGE010000800">
    <property type="protein sequence ID" value="CAI2359558.1"/>
    <property type="molecule type" value="Genomic_DNA"/>
</dbReference>
<dbReference type="Proteomes" id="UP001295684">
    <property type="component" value="Unassembled WGS sequence"/>
</dbReference>
<feature type="compositionally biased region" description="Basic and acidic residues" evidence="1">
    <location>
        <begin position="254"/>
        <end position="269"/>
    </location>
</feature>
<organism evidence="2 3">
    <name type="scientific">Euplotes crassus</name>
    <dbReference type="NCBI Taxonomy" id="5936"/>
    <lineage>
        <taxon>Eukaryota</taxon>
        <taxon>Sar</taxon>
        <taxon>Alveolata</taxon>
        <taxon>Ciliophora</taxon>
        <taxon>Intramacronucleata</taxon>
        <taxon>Spirotrichea</taxon>
        <taxon>Hypotrichia</taxon>
        <taxon>Euplotida</taxon>
        <taxon>Euplotidae</taxon>
        <taxon>Moneuplotes</taxon>
    </lineage>
</organism>